<dbReference type="GeneID" id="118430005"/>
<keyword evidence="1" id="KW-0732">Signal</keyword>
<sequence>MIREKTNMGVRAVIFLGCATLLFASTSAGSIQKQAEVVEHLENGLFEILEEVDEELRQLEQQQNVPEGSSDGMTLRQTGKAWRDDLRCGAGYPAPNGQTAQCDPAGRFPCCSTGKWCGNTAAHCTCSGCVHYKKEWRDDLRCGAGYPAPNGQPAKCNPGGRYPCCAPSKWCGNTSNHCYCRGCVNYGK</sequence>
<feature type="signal peptide" evidence="1">
    <location>
        <begin position="1"/>
        <end position="28"/>
    </location>
</feature>
<gene>
    <name evidence="3" type="primary">LOC118430005</name>
</gene>
<organism evidence="2 3">
    <name type="scientific">Branchiostoma floridae</name>
    <name type="common">Florida lancelet</name>
    <name type="synonym">Amphioxus</name>
    <dbReference type="NCBI Taxonomy" id="7739"/>
    <lineage>
        <taxon>Eukaryota</taxon>
        <taxon>Metazoa</taxon>
        <taxon>Chordata</taxon>
        <taxon>Cephalochordata</taxon>
        <taxon>Leptocardii</taxon>
        <taxon>Amphioxiformes</taxon>
        <taxon>Branchiostomatidae</taxon>
        <taxon>Branchiostoma</taxon>
    </lineage>
</organism>
<evidence type="ECO:0000313" key="2">
    <source>
        <dbReference type="Proteomes" id="UP000001554"/>
    </source>
</evidence>
<name>A0A9J7MCD8_BRAFL</name>
<dbReference type="OrthoDB" id="10070388at2759"/>
<evidence type="ECO:0000256" key="1">
    <source>
        <dbReference type="SAM" id="SignalP"/>
    </source>
</evidence>
<dbReference type="Proteomes" id="UP000001554">
    <property type="component" value="Chromosome 14"/>
</dbReference>
<feature type="chain" id="PRO_5039954285" evidence="1">
    <location>
        <begin position="29"/>
        <end position="188"/>
    </location>
</feature>
<protein>
    <submittedName>
        <fullName evidence="3">Uncharacterized protein LOC118430005</fullName>
    </submittedName>
</protein>
<dbReference type="AlphaFoldDB" id="A0A9J7MCD8"/>
<accession>A0A9J7MCD8</accession>
<reference evidence="3" key="2">
    <citation type="submission" date="2025-08" db="UniProtKB">
        <authorList>
            <consortium name="RefSeq"/>
        </authorList>
    </citation>
    <scope>IDENTIFICATION</scope>
    <source>
        <strain evidence="3">S238N-H82</strain>
        <tissue evidence="3">Testes</tissue>
    </source>
</reference>
<dbReference type="KEGG" id="bfo:118430005"/>
<dbReference type="RefSeq" id="XP_035696580.1">
    <property type="nucleotide sequence ID" value="XM_035840687.1"/>
</dbReference>
<reference evidence="2" key="1">
    <citation type="journal article" date="2020" name="Nat. Ecol. Evol.">
        <title>Deeply conserved synteny resolves early events in vertebrate evolution.</title>
        <authorList>
            <person name="Simakov O."/>
            <person name="Marletaz F."/>
            <person name="Yue J.X."/>
            <person name="O'Connell B."/>
            <person name="Jenkins J."/>
            <person name="Brandt A."/>
            <person name="Calef R."/>
            <person name="Tung C.H."/>
            <person name="Huang T.K."/>
            <person name="Schmutz J."/>
            <person name="Satoh N."/>
            <person name="Yu J.K."/>
            <person name="Putnam N.H."/>
            <person name="Green R.E."/>
            <person name="Rokhsar D.S."/>
        </authorList>
    </citation>
    <scope>NUCLEOTIDE SEQUENCE [LARGE SCALE GENOMIC DNA]</scope>
    <source>
        <strain evidence="2">S238N-H82</strain>
    </source>
</reference>
<keyword evidence="2" id="KW-1185">Reference proteome</keyword>
<evidence type="ECO:0000313" key="3">
    <source>
        <dbReference type="RefSeq" id="XP_035696580.1"/>
    </source>
</evidence>
<proteinExistence type="predicted"/>